<feature type="compositionally biased region" description="Basic and acidic residues" evidence="1">
    <location>
        <begin position="64"/>
        <end position="81"/>
    </location>
</feature>
<protein>
    <submittedName>
        <fullName evidence="2">Uncharacterized protein</fullName>
    </submittedName>
</protein>
<sequence length="150" mass="16817">MSSFYSDEPSWGIPLMNADKLLEMDPYKDVAQQGQVPPLSPAYVPDPMELGEHVPVHVLDPENPEYHAPSDDDIQVKDQSHADNASPTAESHGYIANSDSMGEDDDEDPEEDPSEEHEPEDDDEDPEEDPNEEHEPKDEDTKEEEPSEGY</sequence>
<evidence type="ECO:0000256" key="1">
    <source>
        <dbReference type="SAM" id="MobiDB-lite"/>
    </source>
</evidence>
<gene>
    <name evidence="2" type="ORF">Tci_844936</name>
</gene>
<feature type="region of interest" description="Disordered" evidence="1">
    <location>
        <begin position="26"/>
        <end position="150"/>
    </location>
</feature>
<comment type="caution">
    <text evidence="2">The sequence shown here is derived from an EMBL/GenBank/DDBJ whole genome shotgun (WGS) entry which is preliminary data.</text>
</comment>
<evidence type="ECO:0000313" key="2">
    <source>
        <dbReference type="EMBL" id="GFC72966.1"/>
    </source>
</evidence>
<organism evidence="2">
    <name type="scientific">Tanacetum cinerariifolium</name>
    <name type="common">Dalmatian daisy</name>
    <name type="synonym">Chrysanthemum cinerariifolium</name>
    <dbReference type="NCBI Taxonomy" id="118510"/>
    <lineage>
        <taxon>Eukaryota</taxon>
        <taxon>Viridiplantae</taxon>
        <taxon>Streptophyta</taxon>
        <taxon>Embryophyta</taxon>
        <taxon>Tracheophyta</taxon>
        <taxon>Spermatophyta</taxon>
        <taxon>Magnoliopsida</taxon>
        <taxon>eudicotyledons</taxon>
        <taxon>Gunneridae</taxon>
        <taxon>Pentapetalae</taxon>
        <taxon>asterids</taxon>
        <taxon>campanulids</taxon>
        <taxon>Asterales</taxon>
        <taxon>Asteraceae</taxon>
        <taxon>Asteroideae</taxon>
        <taxon>Anthemideae</taxon>
        <taxon>Anthemidinae</taxon>
        <taxon>Tanacetum</taxon>
    </lineage>
</organism>
<dbReference type="AlphaFoldDB" id="A0A699QLF1"/>
<accession>A0A699QLF1</accession>
<feature type="compositionally biased region" description="Acidic residues" evidence="1">
    <location>
        <begin position="101"/>
        <end position="132"/>
    </location>
</feature>
<name>A0A699QLF1_TANCI</name>
<proteinExistence type="predicted"/>
<feature type="non-terminal residue" evidence="2">
    <location>
        <position position="150"/>
    </location>
</feature>
<dbReference type="EMBL" id="BKCJ011040245">
    <property type="protein sequence ID" value="GFC72966.1"/>
    <property type="molecule type" value="Genomic_DNA"/>
</dbReference>
<reference evidence="2" key="1">
    <citation type="journal article" date="2019" name="Sci. Rep.">
        <title>Draft genome of Tanacetum cinerariifolium, the natural source of mosquito coil.</title>
        <authorList>
            <person name="Yamashiro T."/>
            <person name="Shiraishi A."/>
            <person name="Satake H."/>
            <person name="Nakayama K."/>
        </authorList>
    </citation>
    <scope>NUCLEOTIDE SEQUENCE</scope>
</reference>
<feature type="compositionally biased region" description="Acidic residues" evidence="1">
    <location>
        <begin position="141"/>
        <end position="150"/>
    </location>
</feature>